<dbReference type="PANTHER" id="PTHR34219">
    <property type="entry name" value="IRON-REGULATED INNER MEMBRANE PROTEIN-RELATED"/>
    <property type="match status" value="1"/>
</dbReference>
<feature type="transmembrane region" description="Helical" evidence="1">
    <location>
        <begin position="392"/>
        <end position="419"/>
    </location>
</feature>
<feature type="transmembrane region" description="Helical" evidence="1">
    <location>
        <begin position="457"/>
        <end position="477"/>
    </location>
</feature>
<comment type="caution">
    <text evidence="2">The sequence shown here is derived from an EMBL/GenBank/DDBJ whole genome shotgun (WGS) entry which is preliminary data.</text>
</comment>
<dbReference type="InterPro" id="IPR005625">
    <property type="entry name" value="PepSY-ass_TM"/>
</dbReference>
<feature type="transmembrane region" description="Helical" evidence="1">
    <location>
        <begin position="150"/>
        <end position="176"/>
    </location>
</feature>
<dbReference type="AlphaFoldDB" id="A0A1B6NUK9"/>
<organism evidence="2">
    <name type="scientific">marine sediment metagenome</name>
    <dbReference type="NCBI Taxonomy" id="412755"/>
    <lineage>
        <taxon>unclassified sequences</taxon>
        <taxon>metagenomes</taxon>
        <taxon>ecological metagenomes</taxon>
    </lineage>
</organism>
<name>A0A1B6NUK9_9ZZZZ</name>
<feature type="transmembrane region" description="Helical" evidence="1">
    <location>
        <begin position="483"/>
        <end position="502"/>
    </location>
</feature>
<feature type="transmembrane region" description="Helical" evidence="1">
    <location>
        <begin position="197"/>
        <end position="219"/>
    </location>
</feature>
<dbReference type="EMBL" id="AYSL01000729">
    <property type="protein sequence ID" value="KTF07146.1"/>
    <property type="molecule type" value="Genomic_DNA"/>
</dbReference>
<keyword evidence="1" id="KW-1133">Transmembrane helix</keyword>
<dbReference type="PANTHER" id="PTHR34219:SF9">
    <property type="entry name" value="IRON-REGULATED INNER MEMBRANE PROTEIN"/>
    <property type="match status" value="1"/>
</dbReference>
<dbReference type="Pfam" id="PF03929">
    <property type="entry name" value="PepSY_TM"/>
    <property type="match status" value="1"/>
</dbReference>
<reference evidence="2" key="1">
    <citation type="submission" date="2013-11" db="EMBL/GenBank/DDBJ databases">
        <title>Microbial diversity, functional groups and degradation webs in Northern and Southern Mediterranean and Red Sea marine crude oil polluted sites.</title>
        <authorList>
            <person name="Daffonchio D."/>
            <person name="Mapelli F."/>
            <person name="Ferrer M."/>
            <person name="Richter M."/>
            <person name="Cherif A."/>
            <person name="Malkawi H.I."/>
            <person name="Yakimov M.M."/>
            <person name="Abdel-Fattah Y.R."/>
            <person name="Blaghen M."/>
            <person name="Golyshin P.N."/>
            <person name="Kalogerakis N."/>
            <person name="Boon N."/>
            <person name="Magagnini M."/>
            <person name="Fava F."/>
        </authorList>
    </citation>
    <scope>NUCLEOTIDE SEQUENCE</scope>
</reference>
<sequence>MKLENFKNYQNIHIWAGIFSGLLLFICFATSAFTIFKGPLNTWALHSENTMPAIAESQYDDLIQQVLIAHPEAGKEMTVYLPVAMTEHAPVQWVVRDEDTHDAVYWHASLDKNGQLISQQAFLSDIGDFLDHLHRTAGIPGGDDHDAVGIWIMGIVCILYFVAIVSGLVIFLPTWAKDLFALRKAKKAKRFWVDFHNILGISALPFHIIIAVTTVVFAYHDILYGSMQSLVYKDKPMFNRPAVIDVDRNNENLLSIETLRQKITETEPDFNMAELRFSGLGTPRSRLIIGGELEGEIIRGPYYAFWVTDPYTASAGYTAMLPSVSGAAGKIVNGFFTLHFGGFGGSTIHWIYFALGLSGSLLFLTGNIIWIEGRRKRSTANAPATQKRSVRILSRLTVGVCTGTFIGIGLSLLAAKFAAATQSNIQFYQHLGYYGGFLAAIAYSFLVTPIKAAIHSLYALTAIALSLIVATCIYWNASVSSTINIAFIGVAISLIALFILIAKRLAAKAHACAPRRCLAIT</sequence>
<keyword evidence="1" id="KW-0812">Transmembrane</keyword>
<evidence type="ECO:0000313" key="2">
    <source>
        <dbReference type="EMBL" id="KTF07146.1"/>
    </source>
</evidence>
<feature type="transmembrane region" description="Helical" evidence="1">
    <location>
        <begin position="431"/>
        <end position="450"/>
    </location>
</feature>
<gene>
    <name evidence="2" type="ORF">MGSAQ_001358</name>
</gene>
<keyword evidence="1" id="KW-0472">Membrane</keyword>
<accession>A0A1B6NUK9</accession>
<protein>
    <submittedName>
        <fullName evidence="2">PepSY-associated TM helix domain-containing protein</fullName>
    </submittedName>
</protein>
<evidence type="ECO:0000256" key="1">
    <source>
        <dbReference type="SAM" id="Phobius"/>
    </source>
</evidence>
<proteinExistence type="predicted"/>
<feature type="transmembrane region" description="Helical" evidence="1">
    <location>
        <begin position="350"/>
        <end position="371"/>
    </location>
</feature>
<feature type="transmembrane region" description="Helical" evidence="1">
    <location>
        <begin position="12"/>
        <end position="36"/>
    </location>
</feature>